<dbReference type="Gene3D" id="3.10.20.90">
    <property type="entry name" value="Phosphatidylinositol 3-kinase Catalytic Subunit, Chain A, domain 1"/>
    <property type="match status" value="1"/>
</dbReference>
<evidence type="ECO:0000256" key="2">
    <source>
        <dbReference type="ARBA" id="ARBA00004245"/>
    </source>
</evidence>
<evidence type="ECO:0000256" key="7">
    <source>
        <dbReference type="ARBA" id="ARBA00022771"/>
    </source>
</evidence>
<feature type="domain" description="WH1" evidence="15">
    <location>
        <begin position="268"/>
        <end position="375"/>
    </location>
</feature>
<dbReference type="InterPro" id="IPR003124">
    <property type="entry name" value="WH2_dom"/>
</dbReference>
<evidence type="ECO:0000256" key="8">
    <source>
        <dbReference type="ARBA" id="ARBA00022833"/>
    </source>
</evidence>
<dbReference type="FunFam" id="3.90.810.10:FF:000003">
    <property type="entry name" value="Neural Wiskott-Aldrich syndrome protein-like"/>
    <property type="match status" value="1"/>
</dbReference>
<keyword evidence="3" id="KW-0963">Cytoplasm</keyword>
<dbReference type="Pfam" id="PF00568">
    <property type="entry name" value="WH1"/>
    <property type="match status" value="1"/>
</dbReference>
<dbReference type="InterPro" id="IPR036936">
    <property type="entry name" value="CRIB_dom_sf"/>
</dbReference>
<dbReference type="Proteomes" id="UP000678499">
    <property type="component" value="Unassembled WGS sequence"/>
</dbReference>
<dbReference type="FunFam" id="3.30.40.10:FF:000033">
    <property type="entry name" value="Polycomb group RING finger protein 3"/>
    <property type="match status" value="1"/>
</dbReference>
<evidence type="ECO:0000256" key="4">
    <source>
        <dbReference type="ARBA" id="ARBA00022553"/>
    </source>
</evidence>
<feature type="compositionally biased region" description="Low complexity" evidence="12">
    <location>
        <begin position="682"/>
        <end position="699"/>
    </location>
</feature>
<feature type="domain" description="RING-type" evidence="13">
    <location>
        <begin position="40"/>
        <end position="79"/>
    </location>
</feature>
<evidence type="ECO:0000259" key="16">
    <source>
        <dbReference type="PROSITE" id="PS51082"/>
    </source>
</evidence>
<feature type="compositionally biased region" description="Acidic residues" evidence="12">
    <location>
        <begin position="795"/>
        <end position="810"/>
    </location>
</feature>
<accession>A0A7R9BIC1</accession>
<feature type="compositionally biased region" description="Basic residues" evidence="12">
    <location>
        <begin position="376"/>
        <end position="388"/>
    </location>
</feature>
<dbReference type="InterPro" id="IPR011026">
    <property type="entry name" value="WAS_C"/>
</dbReference>
<feature type="region of interest" description="Disordered" evidence="12">
    <location>
        <begin position="375"/>
        <end position="399"/>
    </location>
</feature>
<feature type="compositionally biased region" description="Pro residues" evidence="12">
    <location>
        <begin position="667"/>
        <end position="681"/>
    </location>
</feature>
<dbReference type="GO" id="GO:0003779">
    <property type="term" value="F:actin binding"/>
    <property type="evidence" value="ECO:0007669"/>
    <property type="project" value="InterPro"/>
</dbReference>
<dbReference type="InterPro" id="IPR051507">
    <property type="entry name" value="PcG_RING_finger"/>
</dbReference>
<keyword evidence="4" id="KW-0597">Phosphoprotein</keyword>
<dbReference type="PROSITE" id="PS51082">
    <property type="entry name" value="WH2"/>
    <property type="match status" value="2"/>
</dbReference>
<dbReference type="SMART" id="SM00246">
    <property type="entry name" value="WH2"/>
    <property type="match status" value="2"/>
</dbReference>
<dbReference type="FunFam" id="2.30.29.30:FF:000130">
    <property type="entry name" value="neural Wiskott-Aldrich syndrome protein"/>
    <property type="match status" value="1"/>
</dbReference>
<feature type="compositionally biased region" description="Pro residues" evidence="12">
    <location>
        <begin position="634"/>
        <end position="659"/>
    </location>
</feature>
<evidence type="ECO:0000259" key="14">
    <source>
        <dbReference type="PROSITE" id="PS50108"/>
    </source>
</evidence>
<evidence type="ECO:0000259" key="13">
    <source>
        <dbReference type="PROSITE" id="PS50089"/>
    </source>
</evidence>
<dbReference type="SUPFAM" id="SSF57850">
    <property type="entry name" value="RING/U-box"/>
    <property type="match status" value="1"/>
</dbReference>
<keyword evidence="7 11" id="KW-0863">Zinc-finger</keyword>
<dbReference type="CDD" id="cd16737">
    <property type="entry name" value="RING-HC_PCGF5"/>
    <property type="match status" value="1"/>
</dbReference>
<dbReference type="SUPFAM" id="SSF47912">
    <property type="entry name" value="Wiscott-Aldrich syndrome protein, WASP, C-terminal domain"/>
    <property type="match status" value="1"/>
</dbReference>
<evidence type="ECO:0000256" key="9">
    <source>
        <dbReference type="ARBA" id="ARBA00023212"/>
    </source>
</evidence>
<keyword evidence="5" id="KW-0479">Metal-binding</keyword>
<sequence length="810" mass="90380">MSGERQGVSLVYCPLEAMFPIGCDNDRKIPLRLINPHITCRLCRGYLVDATTVTECLHTFCKSCIVKHLEDNNNCPECENVIHQSHPLQYISFDRTMQDIVSKLIPDLATDELRRQKAFYESRGMKFPPDGDPGIAALAMKSDIKFEKEVEQDRDYHRFDEMVNICLESIGSFKELQRRFIRISALATITHLKKFVALKLLPSINHYIEVDILCNQELLDVLAAVNDQIESKTHGRLFAVVHLYGHQYKITNEDLISVRCDFPAEIGTRIILDKSLASAVVQVFVASKGMWRKECVGVATFIKDSNKRSYFIRVYDIFTTQMLFEEEMYSNFDYYAQKPFFHTFEGEEAVIGLNFADELEAHRFNVVVREKIESRKAKRRNQSKKHKSPPGNFSTLPAATKYSSGTLNGNSVFAPAKPVDFVQRSTTLSKYEAKRPEKKKGKLSKTDIGIPTDFRHVAHVGWDSEKGFAVENMQPEFEEFLEKAGISKKVLKDEGTARFIYDFIDQNGGLEAIQRARAAPPPIPMRQAPVKPTVASTLPPAVPPTPPQRTRQQPAPSPPMQTNRSKIVRPNVRPPEPPIPPKPEFLCRKTKVDEEENSNSWEEELISFSDPADSETNGGLMTSMRSSPVQAAVVPPPPPPPPGPLMTGPRPPPPPPMPVFQPTGVSAPPPPPLPPIPPPMSTMPKPESSDFAAPSPSLPAAVLSDVRGDLLQEIRAGKPLKRVNNAPKEERQVPVVADGRSALLDDIRKGVTLNRVETRPKSELSEDPGFGDGLAGALRRALEERNGALNPSDSETSDSESDIDDDDWED</sequence>
<name>A0A7R9BIC1_9CRUS</name>
<feature type="domain" description="CRIB" evidence="14">
    <location>
        <begin position="448"/>
        <end position="461"/>
    </location>
</feature>
<feature type="region of interest" description="Disordered" evidence="12">
    <location>
        <begin position="758"/>
        <end position="810"/>
    </location>
</feature>
<evidence type="ECO:0000313" key="17">
    <source>
        <dbReference type="EMBL" id="CAD7275607.1"/>
    </source>
</evidence>
<dbReference type="InterPro" id="IPR017907">
    <property type="entry name" value="Znf_RING_CS"/>
</dbReference>
<dbReference type="GO" id="GO:0007015">
    <property type="term" value="P:actin filament organization"/>
    <property type="evidence" value="ECO:0007669"/>
    <property type="project" value="InterPro"/>
</dbReference>
<evidence type="ECO:0000256" key="11">
    <source>
        <dbReference type="PROSITE-ProRule" id="PRU00175"/>
    </source>
</evidence>
<evidence type="ECO:0000256" key="10">
    <source>
        <dbReference type="ARBA" id="ARBA00023242"/>
    </source>
</evidence>
<dbReference type="AlphaFoldDB" id="A0A7R9BIC1"/>
<feature type="domain" description="WH2" evidence="16">
    <location>
        <begin position="739"/>
        <end position="756"/>
    </location>
</feature>
<keyword evidence="9" id="KW-0206">Cytoskeleton</keyword>
<proteinExistence type="predicted"/>
<dbReference type="EMBL" id="OA882484">
    <property type="protein sequence ID" value="CAD7275607.1"/>
    <property type="molecule type" value="Genomic_DNA"/>
</dbReference>
<dbReference type="Pfam" id="PF13923">
    <property type="entry name" value="zf-C3HC4_2"/>
    <property type="match status" value="1"/>
</dbReference>
<comment type="subcellular location">
    <subcellularLocation>
        <location evidence="2">Cytoplasm</location>
        <location evidence="2">Cytoskeleton</location>
    </subcellularLocation>
    <subcellularLocation>
        <location evidence="1">Nucleus</location>
    </subcellularLocation>
</comment>
<dbReference type="InterPro" id="IPR000697">
    <property type="entry name" value="WH1/EVH1_dom"/>
</dbReference>
<dbReference type="CDD" id="cd00132">
    <property type="entry name" value="CRIB"/>
    <property type="match status" value="1"/>
</dbReference>
<dbReference type="PROSITE" id="PS00518">
    <property type="entry name" value="ZF_RING_1"/>
    <property type="match status" value="1"/>
</dbReference>
<evidence type="ECO:0000256" key="5">
    <source>
        <dbReference type="ARBA" id="ARBA00022723"/>
    </source>
</evidence>
<feature type="region of interest" description="Disordered" evidence="12">
    <location>
        <begin position="520"/>
        <end position="699"/>
    </location>
</feature>
<dbReference type="InterPro" id="IPR013083">
    <property type="entry name" value="Znf_RING/FYVE/PHD"/>
</dbReference>
<organism evidence="17">
    <name type="scientific">Notodromas monacha</name>
    <dbReference type="NCBI Taxonomy" id="399045"/>
    <lineage>
        <taxon>Eukaryota</taxon>
        <taxon>Metazoa</taxon>
        <taxon>Ecdysozoa</taxon>
        <taxon>Arthropoda</taxon>
        <taxon>Crustacea</taxon>
        <taxon>Oligostraca</taxon>
        <taxon>Ostracoda</taxon>
        <taxon>Podocopa</taxon>
        <taxon>Podocopida</taxon>
        <taxon>Cypridocopina</taxon>
        <taxon>Cypridoidea</taxon>
        <taxon>Cyprididae</taxon>
        <taxon>Notodromas</taxon>
    </lineage>
</organism>
<reference evidence="17" key="1">
    <citation type="submission" date="2020-11" db="EMBL/GenBank/DDBJ databases">
        <authorList>
            <person name="Tran Van P."/>
        </authorList>
    </citation>
    <scope>NUCLEOTIDE SEQUENCE</scope>
</reference>
<dbReference type="SMART" id="SM00285">
    <property type="entry name" value="PBD"/>
    <property type="match status" value="1"/>
</dbReference>
<evidence type="ECO:0000313" key="18">
    <source>
        <dbReference type="Proteomes" id="UP000678499"/>
    </source>
</evidence>
<feature type="domain" description="WH2" evidence="16">
    <location>
        <begin position="706"/>
        <end position="723"/>
    </location>
</feature>
<feature type="compositionally biased region" description="Acidic residues" evidence="12">
    <location>
        <begin position="593"/>
        <end position="605"/>
    </location>
</feature>
<dbReference type="SUPFAM" id="SSF50729">
    <property type="entry name" value="PH domain-like"/>
    <property type="match status" value="1"/>
</dbReference>
<dbReference type="PROSITE" id="PS50229">
    <property type="entry name" value="WH1"/>
    <property type="match status" value="1"/>
</dbReference>
<dbReference type="InterPro" id="IPR033927">
    <property type="entry name" value="WASPfam_EVH1"/>
</dbReference>
<dbReference type="CDD" id="cd01205">
    <property type="entry name" value="EVH1_WASP-like"/>
    <property type="match status" value="1"/>
</dbReference>
<feature type="compositionally biased region" description="Polar residues" evidence="12">
    <location>
        <begin position="614"/>
        <end position="627"/>
    </location>
</feature>
<dbReference type="GO" id="GO:0031519">
    <property type="term" value="C:PcG protein complex"/>
    <property type="evidence" value="ECO:0007669"/>
    <property type="project" value="UniProtKB-ARBA"/>
</dbReference>
<dbReference type="Gene3D" id="2.30.29.30">
    <property type="entry name" value="Pleckstrin-homology domain (PH domain)/Phosphotyrosine-binding domain (PTB)"/>
    <property type="match status" value="1"/>
</dbReference>
<evidence type="ECO:0000256" key="12">
    <source>
        <dbReference type="SAM" id="MobiDB-lite"/>
    </source>
</evidence>
<evidence type="ECO:0000256" key="3">
    <source>
        <dbReference type="ARBA" id="ARBA00022490"/>
    </source>
</evidence>
<feature type="compositionally biased region" description="Low complexity" evidence="12">
    <location>
        <begin position="525"/>
        <end position="539"/>
    </location>
</feature>
<keyword evidence="6" id="KW-0677">Repeat</keyword>
<dbReference type="Gene3D" id="6.10.280.150">
    <property type="match status" value="1"/>
</dbReference>
<dbReference type="Pfam" id="PF02205">
    <property type="entry name" value="WH2"/>
    <property type="match status" value="2"/>
</dbReference>
<keyword evidence="18" id="KW-1185">Reference proteome</keyword>
<evidence type="ECO:0000256" key="6">
    <source>
        <dbReference type="ARBA" id="ARBA00022737"/>
    </source>
</evidence>
<dbReference type="SMART" id="SM00184">
    <property type="entry name" value="RING"/>
    <property type="match status" value="1"/>
</dbReference>
<dbReference type="EMBL" id="CAJPEX010000447">
    <property type="protein sequence ID" value="CAG0915759.1"/>
    <property type="molecule type" value="Genomic_DNA"/>
</dbReference>
<dbReference type="Gene3D" id="3.30.40.10">
    <property type="entry name" value="Zinc/RING finger domain, C3HC4 (zinc finger)"/>
    <property type="match status" value="1"/>
</dbReference>
<dbReference type="SMART" id="SM00461">
    <property type="entry name" value="WH1"/>
    <property type="match status" value="1"/>
</dbReference>
<dbReference type="InterPro" id="IPR001841">
    <property type="entry name" value="Znf_RING"/>
</dbReference>
<dbReference type="InterPro" id="IPR011993">
    <property type="entry name" value="PH-like_dom_sf"/>
</dbReference>
<protein>
    <recommendedName>
        <fullName evidence="19">Neural Wiskott-Aldrich syndrome protein</fullName>
    </recommendedName>
</protein>
<evidence type="ECO:0000259" key="15">
    <source>
        <dbReference type="PROSITE" id="PS50229"/>
    </source>
</evidence>
<dbReference type="Pfam" id="PF00786">
    <property type="entry name" value="PBD"/>
    <property type="match status" value="1"/>
</dbReference>
<gene>
    <name evidence="17" type="ORF">NMOB1V02_LOCUS3397</name>
</gene>
<dbReference type="PROSITE" id="PS50089">
    <property type="entry name" value="ZF_RING_2"/>
    <property type="match status" value="1"/>
</dbReference>
<dbReference type="InterPro" id="IPR000095">
    <property type="entry name" value="CRIB_dom"/>
</dbReference>
<evidence type="ECO:0000256" key="1">
    <source>
        <dbReference type="ARBA" id="ARBA00004123"/>
    </source>
</evidence>
<dbReference type="PANTHER" id="PTHR45893">
    <property type="entry name" value="POLYCOMB GROUP RING FINGER PROTEIN"/>
    <property type="match status" value="1"/>
</dbReference>
<evidence type="ECO:0008006" key="19">
    <source>
        <dbReference type="Google" id="ProtNLM"/>
    </source>
</evidence>
<dbReference type="OrthoDB" id="1305878at2759"/>
<keyword evidence="8" id="KW-0862">Zinc</keyword>
<feature type="compositionally biased region" description="Pro residues" evidence="12">
    <location>
        <begin position="572"/>
        <end position="583"/>
    </location>
</feature>
<dbReference type="GO" id="GO:0005856">
    <property type="term" value="C:cytoskeleton"/>
    <property type="evidence" value="ECO:0007669"/>
    <property type="project" value="UniProtKB-SubCell"/>
</dbReference>
<dbReference type="GO" id="GO:0008270">
    <property type="term" value="F:zinc ion binding"/>
    <property type="evidence" value="ECO:0007669"/>
    <property type="project" value="UniProtKB-KW"/>
</dbReference>
<dbReference type="Gene3D" id="3.90.810.10">
    <property type="entry name" value="CRIB domain"/>
    <property type="match status" value="1"/>
</dbReference>
<dbReference type="PROSITE" id="PS50108">
    <property type="entry name" value="CRIB"/>
    <property type="match status" value="1"/>
</dbReference>
<keyword evidence="10" id="KW-0539">Nucleus</keyword>